<feature type="compositionally biased region" description="Low complexity" evidence="1">
    <location>
        <begin position="1108"/>
        <end position="1128"/>
    </location>
</feature>
<name>Q68A61_RALSL</name>
<dbReference type="EMBL" id="AB177896">
    <property type="protein sequence ID" value="BAD42384.1"/>
    <property type="molecule type" value="Genomic_DNA"/>
</dbReference>
<proteinExistence type="predicted"/>
<evidence type="ECO:0000313" key="2">
    <source>
        <dbReference type="EMBL" id="BAD42384.1"/>
    </source>
</evidence>
<gene>
    <name evidence="2" type="primary">hpx4</name>
</gene>
<reference evidence="2" key="1">
    <citation type="journal article" date="2004" name="Mol. Microbiol.">
        <title>Genetic screening of Hrp type III-related pathogenicity genes controlled by the HrpB transcriptional activator in Ralstonia solanacearum.</title>
        <authorList>
            <person name="Mukaihara T."/>
            <person name="Tamura N."/>
            <person name="Murata Y."/>
            <person name="Iwabuchi M."/>
        </authorList>
    </citation>
    <scope>NUCLEOTIDE SEQUENCE</scope>
    <source>
        <strain evidence="2">RS1000</strain>
    </source>
</reference>
<feature type="region of interest" description="Disordered" evidence="1">
    <location>
        <begin position="1"/>
        <end position="98"/>
    </location>
</feature>
<feature type="region of interest" description="Disordered" evidence="1">
    <location>
        <begin position="111"/>
        <end position="143"/>
    </location>
</feature>
<evidence type="ECO:0000256" key="1">
    <source>
        <dbReference type="SAM" id="MobiDB-lite"/>
    </source>
</evidence>
<sequence length="1335" mass="141666">MTNPFRVSPCAPPAQSPSPSAAAAPGDPPPAPAGKAPRKRGTLSLPARLLPKASETEVSTLIGASKHSGRPVNTVADYSPPARTVSAPPDLPTTADRDRASRSLARTAGLVQRAQRGLQKLQGTRHARAPKPEASSTRLPVTVPDSAPRYRQLLAQGFAATQDAGAVGRLADRLRALAPPLAEEAGERTRYARPMLLAKVLEHTCGQDAAAALRVLDRLTGGMRLGAPTFAAPDGSPDAHESALIRQASAASDAFFDALSDFHDAAPAAETGAAWRTAQLLARYHAGFDALCSLMHIPDVPEQRQAAHAFLQAADALQHGSVKPAGSPQALLDKHPIGSGTPEESLAIKTLHGAAAVLRGEAPTPEQAGALFAWRQGFREEGPGTALDKTKARIGRFVRRVIPRVEKHGWRTMLWQMIGKKASPLSSARLGLQAAHRKNLAGEYKDYVDALRSAVTTLAARYAQAEAAPLDPPGALPWRSPQEMWSSAVLKHWASALAQASPQDCVLTNDILAAIGRQLRDTVTRAFDALAAGIAQATEHDDGLREHLRASLATLTRLSQGAGLPPARDSPIHPPPGLIGLAPSGALLRSWSPAAPAGPLEKALKSAERIEQQDDLQLREKTIEAARELIESLLTTIDAGGKLRLASGSALGVNTGTLSTGLQNAGHALAIPLSVQADFHASRKRQAVVEFGRGAHGRDLFIGTDKTVHAAAGCGGAIGYDIQVLANRIRASLGMSVVPIDVERGKRVGVMFRAVRQLDRAQQTVGGYHDWEAVKYDDTATRQALISLSNWLFEQATEHRQRPLEREAIWNALALHCGTGNTISVGWVDQRKRRLRHKLRLSGGVQARISSKGAPICVGPSARLTAEATSRDATATRETAGIMRVEQSVQGHGGHLTLRAGLTYSAGKMFYTSAAPDAATGSDATGGRHRITQGFNGGTPLSWSKQFAELGHTVEVRTIHLNGRLADRVSYSDKRYKSGTEFLALIRTRQRVWIDMLSRKPGMTREAAEQEFKVFCDMVERHSGPNVSYLYRERLKPAIAREIEGQLDLADMHRALDIDALAGLPADSEHAAADGTSPPQPASPAKPSLSGKHAAPAPAPDIVRGEAEASGPPSVAGSPPPAAAESVPLLTRPAMRKTSRLPDKARNLLDKYTAKVQTAQAAGLNDTQLHTLLTGNAMTKGRSIRAVQREVAKRISEGTWSPNNRARTAVPAGYATLPGSPLEAAAPVAVAVAVAAAAHAPGSPPSASHLARAQSTGLTRRESEAAALAEAETHAQACEMAADAVLFDEASWLPERLAIVENISRRENKGLSTTLQLYGTSEASGQRDLHNLKFG</sequence>
<feature type="region of interest" description="Disordered" evidence="1">
    <location>
        <begin position="1069"/>
        <end position="1139"/>
    </location>
</feature>
<protein>
    <submittedName>
        <fullName evidence="2">Uncharacterized protein hpx4</fullName>
    </submittedName>
</protein>
<accession>Q68A61</accession>
<feature type="region of interest" description="Disordered" evidence="1">
    <location>
        <begin position="1240"/>
        <end position="1266"/>
    </location>
</feature>
<organism evidence="2">
    <name type="scientific">Ralstonia solanacearum</name>
    <name type="common">Pseudomonas solanacearum</name>
    <dbReference type="NCBI Taxonomy" id="305"/>
    <lineage>
        <taxon>Bacteria</taxon>
        <taxon>Pseudomonadati</taxon>
        <taxon>Pseudomonadota</taxon>
        <taxon>Betaproteobacteria</taxon>
        <taxon>Burkholderiales</taxon>
        <taxon>Burkholderiaceae</taxon>
        <taxon>Ralstonia</taxon>
        <taxon>Ralstonia solanacearum species complex</taxon>
    </lineage>
</organism>